<dbReference type="InterPro" id="IPR051675">
    <property type="entry name" value="Endo/Exo/Phosphatase_dom_1"/>
</dbReference>
<evidence type="ECO:0000256" key="1">
    <source>
        <dbReference type="SAM" id="SignalP"/>
    </source>
</evidence>
<organism evidence="2 3">
    <name type="scientific">Stygiobacter electus</name>
    <dbReference type="NCBI Taxonomy" id="3032292"/>
    <lineage>
        <taxon>Bacteria</taxon>
        <taxon>Pseudomonadati</taxon>
        <taxon>Ignavibacteriota</taxon>
        <taxon>Ignavibacteria</taxon>
        <taxon>Ignavibacteriales</taxon>
        <taxon>Melioribacteraceae</taxon>
        <taxon>Stygiobacter</taxon>
    </lineage>
</organism>
<proteinExistence type="predicted"/>
<gene>
    <name evidence="2" type="ORF">P0M35_05310</name>
</gene>
<dbReference type="AlphaFoldDB" id="A0AAE3P0Q2"/>
<dbReference type="PANTHER" id="PTHR21180:SF9">
    <property type="entry name" value="TYPE II SECRETION SYSTEM PROTEIN K"/>
    <property type="match status" value="1"/>
</dbReference>
<evidence type="ECO:0000313" key="3">
    <source>
        <dbReference type="Proteomes" id="UP001221302"/>
    </source>
</evidence>
<feature type="chain" id="PRO_5042224112" evidence="1">
    <location>
        <begin position="18"/>
        <end position="658"/>
    </location>
</feature>
<keyword evidence="1" id="KW-0732">Signal</keyword>
<sequence>MRKYFFFLFFLSITIFAQVDTLTNRNDIENLFEDSSVGQDESYNYDILEYLAQNPILLNTASINDLAKIPFITLTQAKAIIRHRNMLGGIYDVDQLKFIEGVSFGTIEKILPFIKLGDEQLLTFTDIFENKNKQIRLNLRTRGIYDLQKEEAYQTNKFPNSRWKTYNRFIAEHSNKFRISALIEKDPGEKRINDFTTFHLQIRNFDFIKNIIFGDYTFEFGQGLTMWSRYAFSKGSEAVEVLPRNSRGLIPYLSTDENQFLRGIAFVSSYEKFTLSAFFSSKYLDASVDSTSNLITALRIDGLHRTENEISKKNNVNEKLFGASIEFDITEYGNVGLLFYKSFYSNGFKNNSLLDPTGNQFSYFSASYNFGYDKINLNGETAFGKNGFATLNSLELIVDKNLSLVFSYRNYNKEYWNNHSNGFGERDFPQNEVGFYSGIRLKTIYGTFNFYYDQFSFPYVSDKYPFASNGNDFLIYYSTKPFKYFELRLRYKNEKKEIATAINDVYTLTGKRTQNIRGEFIFSPTTYLQLRSRLEFVTVTPQLSQTKDEGYLIFQDLKFQPLKNLSFSTRIIFFKTDSFDSRVYEFENDLIGVMTNPVLYGDGMRWYFLTRYQTNFGLSFSLKYSELYKPNEKFLGSGDSKIIGNIDNRLSLQLDYQF</sequence>
<dbReference type="Proteomes" id="UP001221302">
    <property type="component" value="Unassembled WGS sequence"/>
</dbReference>
<dbReference type="Gene3D" id="1.10.150.320">
    <property type="entry name" value="Photosystem II 12 kDa extrinsic protein"/>
    <property type="match status" value="1"/>
</dbReference>
<dbReference type="SUPFAM" id="SSF47781">
    <property type="entry name" value="RuvA domain 2-like"/>
    <property type="match status" value="1"/>
</dbReference>
<dbReference type="PANTHER" id="PTHR21180">
    <property type="entry name" value="ENDONUCLEASE/EXONUCLEASE/PHOSPHATASE FAMILY DOMAIN-CONTAINING PROTEIN 1"/>
    <property type="match status" value="1"/>
</dbReference>
<keyword evidence="3" id="KW-1185">Reference proteome</keyword>
<dbReference type="EMBL" id="JARGDL010000004">
    <property type="protein sequence ID" value="MDF1611557.1"/>
    <property type="molecule type" value="Genomic_DNA"/>
</dbReference>
<feature type="signal peptide" evidence="1">
    <location>
        <begin position="1"/>
        <end position="17"/>
    </location>
</feature>
<dbReference type="RefSeq" id="WP_321535323.1">
    <property type="nucleotide sequence ID" value="NZ_JARGDL010000004.1"/>
</dbReference>
<comment type="caution">
    <text evidence="2">The sequence shown here is derived from an EMBL/GenBank/DDBJ whole genome shotgun (WGS) entry which is preliminary data.</text>
</comment>
<evidence type="ECO:0000313" key="2">
    <source>
        <dbReference type="EMBL" id="MDF1611557.1"/>
    </source>
</evidence>
<name>A0AAE3P0Q2_9BACT</name>
<accession>A0AAE3P0Q2</accession>
<protein>
    <submittedName>
        <fullName evidence="2">Helix-hairpin-helix domain-containing protein</fullName>
    </submittedName>
</protein>
<dbReference type="Pfam" id="PF12836">
    <property type="entry name" value="HHH_3"/>
    <property type="match status" value="1"/>
</dbReference>
<reference evidence="2" key="1">
    <citation type="submission" date="2023-03" db="EMBL/GenBank/DDBJ databases">
        <title>Stygiobacter electus gen. nov., sp. nov., facultatively anaerobic thermotolerant bacterium of the class Ignavibacteria from a well of Yessentuki mineral water deposit.</title>
        <authorList>
            <person name="Podosokorskaya O.A."/>
            <person name="Elcheninov A.G."/>
            <person name="Petrova N.F."/>
            <person name="Zavarzina D.G."/>
            <person name="Kublanov I.V."/>
            <person name="Merkel A.Y."/>
        </authorList>
    </citation>
    <scope>NUCLEOTIDE SEQUENCE</scope>
    <source>
        <strain evidence="2">09-Me</strain>
    </source>
</reference>
<dbReference type="InterPro" id="IPR010994">
    <property type="entry name" value="RuvA_2-like"/>
</dbReference>